<dbReference type="PANTHER" id="PTHR43479">
    <property type="entry name" value="ACREF/ENVCD OPERON REPRESSOR-RELATED"/>
    <property type="match status" value="1"/>
</dbReference>
<accession>A0ABQ5N8D6</accession>
<dbReference type="InterPro" id="IPR050624">
    <property type="entry name" value="HTH-type_Tx_Regulator"/>
</dbReference>
<protein>
    <submittedName>
        <fullName evidence="2">TetR family transcriptional regulator</fullName>
    </submittedName>
</protein>
<dbReference type="SUPFAM" id="SSF46689">
    <property type="entry name" value="Homeodomain-like"/>
    <property type="match status" value="1"/>
</dbReference>
<dbReference type="Pfam" id="PF14278">
    <property type="entry name" value="TetR_C_8"/>
    <property type="match status" value="1"/>
</dbReference>
<name>A0ABQ5N8D6_9CLOT</name>
<feature type="domain" description="Transcriptional regulator TetR C-terminal Firmicutes type" evidence="1">
    <location>
        <begin position="71"/>
        <end position="172"/>
    </location>
</feature>
<evidence type="ECO:0000259" key="1">
    <source>
        <dbReference type="Pfam" id="PF14278"/>
    </source>
</evidence>
<evidence type="ECO:0000313" key="3">
    <source>
        <dbReference type="Proteomes" id="UP001208567"/>
    </source>
</evidence>
<gene>
    <name evidence="2" type="ORF">bsdE14_28270</name>
</gene>
<dbReference type="RefSeq" id="WP_264850705.1">
    <property type="nucleotide sequence ID" value="NZ_BRXR01000001.1"/>
</dbReference>
<dbReference type="Gene3D" id="1.10.357.10">
    <property type="entry name" value="Tetracycline Repressor, domain 2"/>
    <property type="match status" value="1"/>
</dbReference>
<dbReference type="EMBL" id="BRXR01000001">
    <property type="protein sequence ID" value="GLC31417.1"/>
    <property type="molecule type" value="Genomic_DNA"/>
</dbReference>
<comment type="caution">
    <text evidence="2">The sequence shown here is derived from an EMBL/GenBank/DDBJ whole genome shotgun (WGS) entry which is preliminary data.</text>
</comment>
<reference evidence="2 3" key="1">
    <citation type="journal article" date="2024" name="Int. J. Syst. Evol. Microbiol.">
        <title>Clostridium omnivorum sp. nov., isolated from anoxic soil under the treatment of reductive soil disinfestation.</title>
        <authorList>
            <person name="Ueki A."/>
            <person name="Tonouchi A."/>
            <person name="Kaku N."/>
            <person name="Honma S."/>
            <person name="Ueki K."/>
        </authorList>
    </citation>
    <scope>NUCLEOTIDE SEQUENCE [LARGE SCALE GENOMIC DNA]</scope>
    <source>
        <strain evidence="2 3">E14</strain>
    </source>
</reference>
<sequence length="187" mass="22252">MLKTAKYAFADSLKKMLETKTLENITVTHIVQDCGTSRQAFYYHFNDIYSLLEWIYLNEAASLLENNRDIDTWQQGFQLILNWMLNNKPLVVNTYRSISREYLETFTYNWLYPMLVEVVNKLAAYLNVQKNNKEFIARFYTLAFIAISLDWVRTGMKETPETIVWQLEIIMKDNFMHALEKYSEQVP</sequence>
<organism evidence="2 3">
    <name type="scientific">Clostridium omnivorum</name>
    <dbReference type="NCBI Taxonomy" id="1604902"/>
    <lineage>
        <taxon>Bacteria</taxon>
        <taxon>Bacillati</taxon>
        <taxon>Bacillota</taxon>
        <taxon>Clostridia</taxon>
        <taxon>Eubacteriales</taxon>
        <taxon>Clostridiaceae</taxon>
        <taxon>Clostridium</taxon>
    </lineage>
</organism>
<proteinExistence type="predicted"/>
<evidence type="ECO:0000313" key="2">
    <source>
        <dbReference type="EMBL" id="GLC31417.1"/>
    </source>
</evidence>
<dbReference type="Proteomes" id="UP001208567">
    <property type="component" value="Unassembled WGS sequence"/>
</dbReference>
<dbReference type="InterPro" id="IPR039532">
    <property type="entry name" value="TetR_C_Firmicutes"/>
</dbReference>
<dbReference type="InterPro" id="IPR009057">
    <property type="entry name" value="Homeodomain-like_sf"/>
</dbReference>
<dbReference type="PANTHER" id="PTHR43479:SF7">
    <property type="entry name" value="TETR-FAMILY TRANSCRIPTIONAL REGULATOR"/>
    <property type="match status" value="1"/>
</dbReference>
<keyword evidence="3" id="KW-1185">Reference proteome</keyword>